<evidence type="ECO:0000256" key="7">
    <source>
        <dbReference type="ARBA" id="ARBA00023049"/>
    </source>
</evidence>
<dbReference type="NCBIfam" id="TIGR01882">
    <property type="entry name" value="peptidase-T"/>
    <property type="match status" value="1"/>
</dbReference>
<keyword evidence="4" id="KW-0479">Metal-binding</keyword>
<dbReference type="CDD" id="cd03892">
    <property type="entry name" value="M20_peptT"/>
    <property type="match status" value="1"/>
</dbReference>
<dbReference type="InterPro" id="IPR011650">
    <property type="entry name" value="Peptidase_M20_dimer"/>
</dbReference>
<organism evidence="10 11">
    <name type="scientific">Rurimicrobium arvi</name>
    <dbReference type="NCBI Taxonomy" id="2049916"/>
    <lineage>
        <taxon>Bacteria</taxon>
        <taxon>Pseudomonadati</taxon>
        <taxon>Bacteroidota</taxon>
        <taxon>Chitinophagia</taxon>
        <taxon>Chitinophagales</taxon>
        <taxon>Chitinophagaceae</taxon>
        <taxon>Rurimicrobium</taxon>
    </lineage>
</organism>
<keyword evidence="3" id="KW-0645">Protease</keyword>
<dbReference type="InterPro" id="IPR002933">
    <property type="entry name" value="Peptidase_M20"/>
</dbReference>
<dbReference type="InterPro" id="IPR036264">
    <property type="entry name" value="Bact_exopeptidase_dim_dom"/>
</dbReference>
<evidence type="ECO:0000256" key="3">
    <source>
        <dbReference type="ARBA" id="ARBA00022670"/>
    </source>
</evidence>
<dbReference type="PANTHER" id="PTHR42994">
    <property type="entry name" value="PEPTIDASE T"/>
    <property type="match status" value="1"/>
</dbReference>
<comment type="caution">
    <text evidence="10">The sequence shown here is derived from an EMBL/GenBank/DDBJ whole genome shotgun (WGS) entry which is preliminary data.</text>
</comment>
<dbReference type="Pfam" id="PF07687">
    <property type="entry name" value="M20_dimer"/>
    <property type="match status" value="1"/>
</dbReference>
<proteinExistence type="inferred from homology"/>
<dbReference type="Proteomes" id="UP001501410">
    <property type="component" value="Unassembled WGS sequence"/>
</dbReference>
<dbReference type="PROSITE" id="PS00759">
    <property type="entry name" value="ARGE_DAPE_CPG2_2"/>
    <property type="match status" value="1"/>
</dbReference>
<dbReference type="InterPro" id="IPR001261">
    <property type="entry name" value="ArgE/DapE_CS"/>
</dbReference>
<evidence type="ECO:0000313" key="10">
    <source>
        <dbReference type="EMBL" id="GAA4457225.1"/>
    </source>
</evidence>
<sequence>MPDLKIIIQHIMSIQNYEHTTAERLMRYVQIDTQSDPSSSTQPSTEKQKDLSRMLVEELHALSITDAHLDEHGYVYATIPATTDGDIPTICFCSHVDTAPDCSGKDVRPILHRNYDGSDIVLPDDTSVVITTQEHPYLLKRIGDDIITASGKTLLGADDKAGVAIIMDLAAYLMQHPEIPHGKIRILFTPDEEVGRGVNAVDMKKLDARFGYTLDGGERGHLEGENFSADAAVVTFHGVSAHPGYAKGKMVNAMKVAAAFLDMLPRNEWCPETTSGDEGFVHPVSLQGELERASATFIVRDFNTAQLQVHEERLKSLAAAAVASFPGSSFEFTVKEQYRNMAEILVQYPEVMANAEEAYRRAGVPCERISIRGGTDGSRLSFMGMPCPNIFTGEMGIHSKQEYVSVQDMNAAVSICVHLAQVWAGK</sequence>
<evidence type="ECO:0000256" key="1">
    <source>
        <dbReference type="ARBA" id="ARBA00001947"/>
    </source>
</evidence>
<keyword evidence="6" id="KW-0862">Zinc</keyword>
<dbReference type="PANTHER" id="PTHR42994:SF1">
    <property type="entry name" value="PEPTIDASE T"/>
    <property type="match status" value="1"/>
</dbReference>
<keyword evidence="5" id="KW-0378">Hydrolase</keyword>
<gene>
    <name evidence="10" type="primary">pepT</name>
    <name evidence="10" type="ORF">GCM10023092_23750</name>
</gene>
<name>A0ABP8MWE1_9BACT</name>
<reference evidence="11" key="1">
    <citation type="journal article" date="2019" name="Int. J. Syst. Evol. Microbiol.">
        <title>The Global Catalogue of Microorganisms (GCM) 10K type strain sequencing project: providing services to taxonomists for standard genome sequencing and annotation.</title>
        <authorList>
            <consortium name="The Broad Institute Genomics Platform"/>
            <consortium name="The Broad Institute Genome Sequencing Center for Infectious Disease"/>
            <person name="Wu L."/>
            <person name="Ma J."/>
        </authorList>
    </citation>
    <scope>NUCLEOTIDE SEQUENCE [LARGE SCALE GENOMIC DNA]</scope>
    <source>
        <strain evidence="11">JCM 31921</strain>
    </source>
</reference>
<dbReference type="EMBL" id="BAABEZ010000022">
    <property type="protein sequence ID" value="GAA4457225.1"/>
    <property type="molecule type" value="Genomic_DNA"/>
</dbReference>
<dbReference type="Pfam" id="PF01546">
    <property type="entry name" value="Peptidase_M20"/>
    <property type="match status" value="1"/>
</dbReference>
<accession>A0ABP8MWE1</accession>
<evidence type="ECO:0000256" key="4">
    <source>
        <dbReference type="ARBA" id="ARBA00022723"/>
    </source>
</evidence>
<dbReference type="InterPro" id="IPR010161">
    <property type="entry name" value="Peptidase_M20B"/>
</dbReference>
<feature type="domain" description="Peptidase M20 dimerisation" evidence="9">
    <location>
        <begin position="226"/>
        <end position="320"/>
    </location>
</feature>
<dbReference type="EC" id="3.4.11.4" evidence="8"/>
<keyword evidence="11" id="KW-1185">Reference proteome</keyword>
<dbReference type="PIRSF" id="PIRSF037215">
    <property type="entry name" value="Peptidase_M20B"/>
    <property type="match status" value="1"/>
</dbReference>
<evidence type="ECO:0000256" key="2">
    <source>
        <dbReference type="ARBA" id="ARBA00009692"/>
    </source>
</evidence>
<keyword evidence="7" id="KW-0482">Metalloprotease</keyword>
<dbReference type="Gene3D" id="3.30.70.360">
    <property type="match status" value="1"/>
</dbReference>
<evidence type="ECO:0000256" key="5">
    <source>
        <dbReference type="ARBA" id="ARBA00022801"/>
    </source>
</evidence>
<comment type="cofactor">
    <cofactor evidence="1">
        <name>Zn(2+)</name>
        <dbReference type="ChEBI" id="CHEBI:29105"/>
    </cofactor>
</comment>
<dbReference type="Gene3D" id="3.40.630.10">
    <property type="entry name" value="Zn peptidases"/>
    <property type="match status" value="1"/>
</dbReference>
<evidence type="ECO:0000313" key="11">
    <source>
        <dbReference type="Proteomes" id="UP001501410"/>
    </source>
</evidence>
<dbReference type="NCBIfam" id="NF003976">
    <property type="entry name" value="PRK05469.1"/>
    <property type="match status" value="1"/>
</dbReference>
<comment type="similarity">
    <text evidence="2">Belongs to the peptidase M20B family.</text>
</comment>
<protein>
    <recommendedName>
        <fullName evidence="8">Peptidase T</fullName>
        <ecNumber evidence="8">3.4.11.4</ecNumber>
    </recommendedName>
</protein>
<evidence type="ECO:0000256" key="6">
    <source>
        <dbReference type="ARBA" id="ARBA00022833"/>
    </source>
</evidence>
<evidence type="ECO:0000256" key="8">
    <source>
        <dbReference type="NCBIfam" id="TIGR01882"/>
    </source>
</evidence>
<dbReference type="SUPFAM" id="SSF55031">
    <property type="entry name" value="Bacterial exopeptidase dimerisation domain"/>
    <property type="match status" value="1"/>
</dbReference>
<dbReference type="SUPFAM" id="SSF53187">
    <property type="entry name" value="Zn-dependent exopeptidases"/>
    <property type="match status" value="1"/>
</dbReference>
<evidence type="ECO:0000259" key="9">
    <source>
        <dbReference type="Pfam" id="PF07687"/>
    </source>
</evidence>
<dbReference type="NCBIfam" id="NF009920">
    <property type="entry name" value="PRK13381.1"/>
    <property type="match status" value="1"/>
</dbReference>